<reference evidence="2" key="1">
    <citation type="submission" date="2023-06" db="EMBL/GenBank/DDBJ databases">
        <title>Genomic analysis of the entomopathogenic nematode Steinernema hermaphroditum.</title>
        <authorList>
            <person name="Schwarz E.M."/>
            <person name="Heppert J.K."/>
            <person name="Baniya A."/>
            <person name="Schwartz H.T."/>
            <person name="Tan C.-H."/>
            <person name="Antoshechkin I."/>
            <person name="Sternberg P.W."/>
            <person name="Goodrich-Blair H."/>
            <person name="Dillman A.R."/>
        </authorList>
    </citation>
    <scope>NUCLEOTIDE SEQUENCE</scope>
    <source>
        <strain evidence="2">PS9179</strain>
        <tissue evidence="2">Whole animal</tissue>
    </source>
</reference>
<comment type="caution">
    <text evidence="2">The sequence shown here is derived from an EMBL/GenBank/DDBJ whole genome shotgun (WGS) entry which is preliminary data.</text>
</comment>
<dbReference type="AlphaFoldDB" id="A0AA39I7Q6"/>
<protein>
    <recommendedName>
        <fullName evidence="4">N-acetyllactosaminide beta-1,3-N-acetylglucosaminyltransferase</fullName>
    </recommendedName>
</protein>
<sequence length="407" mass="46873">MIPPKHLLVLCLFCGLIFVFSSIYAPPWKDAFSVSQSVEAPGAMDYCNHCLVPDVFRGTLTDLGDEDRVTLVVHASFDRVGERTALQVNNWQGPVSLCVVFPSAADEESAQRFVSCTLQKLRILRQAHPNVERHLSVHFLFPRARHNCSGADFLVSEELFSAQNYSEEPFPGRTFEGSIEAVTSYPINVARNAARRMAKTRFVLIADLDHLFSAHFEKKMAPLAKRKLSENPKLALVYRIFEVERDVEKLPETKADLLGLFEDGKAAVFHRHYHAHRIPLLEEWLQSNETTTEDVPSVQFVRPYLDFAWEPQFVALKTIPEHDESFLYPVRDNTVLRWEMCRAGFEFAVVHDVFMFHLGVKTKTETEFVKAAQRRVDKRSQRALREFVKRMRRQYPASEKKCPVFRL</sequence>
<dbReference type="PANTHER" id="PTHR47411:SF3">
    <property type="entry name" value="I-BETA-1,3-N-ACETYLGLUCOSAMINYLTRANSFERASE"/>
    <property type="match status" value="1"/>
</dbReference>
<evidence type="ECO:0000313" key="3">
    <source>
        <dbReference type="Proteomes" id="UP001175271"/>
    </source>
</evidence>
<dbReference type="PANTHER" id="PTHR47411">
    <property type="entry name" value="B3GNT1, BETA-1,3-N-ACETYLGUCOSAMINYLTRANSFERASE 1, HOMOLOG"/>
    <property type="match status" value="1"/>
</dbReference>
<feature type="chain" id="PRO_5041291425" description="N-acetyllactosaminide beta-1,3-N-acetylglucosaminyltransferase" evidence="1">
    <location>
        <begin position="22"/>
        <end position="407"/>
    </location>
</feature>
<dbReference type="Proteomes" id="UP001175271">
    <property type="component" value="Unassembled WGS sequence"/>
</dbReference>
<accession>A0AA39I7Q6</accession>
<proteinExistence type="predicted"/>
<organism evidence="2 3">
    <name type="scientific">Steinernema hermaphroditum</name>
    <dbReference type="NCBI Taxonomy" id="289476"/>
    <lineage>
        <taxon>Eukaryota</taxon>
        <taxon>Metazoa</taxon>
        <taxon>Ecdysozoa</taxon>
        <taxon>Nematoda</taxon>
        <taxon>Chromadorea</taxon>
        <taxon>Rhabditida</taxon>
        <taxon>Tylenchina</taxon>
        <taxon>Panagrolaimomorpha</taxon>
        <taxon>Strongyloidoidea</taxon>
        <taxon>Steinernematidae</taxon>
        <taxon>Steinernema</taxon>
    </lineage>
</organism>
<gene>
    <name evidence="2" type="ORF">QR680_013265</name>
</gene>
<name>A0AA39I7Q6_9BILA</name>
<feature type="signal peptide" evidence="1">
    <location>
        <begin position="1"/>
        <end position="21"/>
    </location>
</feature>
<dbReference type="Pfam" id="PF13896">
    <property type="entry name" value="Glyco_transf_49"/>
    <property type="match status" value="1"/>
</dbReference>
<evidence type="ECO:0008006" key="4">
    <source>
        <dbReference type="Google" id="ProtNLM"/>
    </source>
</evidence>
<keyword evidence="1" id="KW-0732">Signal</keyword>
<evidence type="ECO:0000256" key="1">
    <source>
        <dbReference type="SAM" id="SignalP"/>
    </source>
</evidence>
<evidence type="ECO:0000313" key="2">
    <source>
        <dbReference type="EMBL" id="KAK0417894.1"/>
    </source>
</evidence>
<keyword evidence="3" id="KW-1185">Reference proteome</keyword>
<dbReference type="EMBL" id="JAUCMV010000002">
    <property type="protein sequence ID" value="KAK0417894.1"/>
    <property type="molecule type" value="Genomic_DNA"/>
</dbReference>